<protein>
    <submittedName>
        <fullName evidence="1">Uncharacterized protein</fullName>
    </submittedName>
</protein>
<comment type="caution">
    <text evidence="1">The sequence shown here is derived from an EMBL/GenBank/DDBJ whole genome shotgun (WGS) entry which is preliminary data.</text>
</comment>
<evidence type="ECO:0000313" key="2">
    <source>
        <dbReference type="Proteomes" id="UP000593571"/>
    </source>
</evidence>
<proteinExistence type="predicted"/>
<reference evidence="1 2" key="1">
    <citation type="journal article" date="2020" name="Nature">
        <title>Six reference-quality genomes reveal evolution of bat adaptations.</title>
        <authorList>
            <person name="Jebb D."/>
            <person name="Huang Z."/>
            <person name="Pippel M."/>
            <person name="Hughes G.M."/>
            <person name="Lavrichenko K."/>
            <person name="Devanna P."/>
            <person name="Winkler S."/>
            <person name="Jermiin L.S."/>
            <person name="Skirmuntt E.C."/>
            <person name="Katzourakis A."/>
            <person name="Burkitt-Gray L."/>
            <person name="Ray D.A."/>
            <person name="Sullivan K.A.M."/>
            <person name="Roscito J.G."/>
            <person name="Kirilenko B.M."/>
            <person name="Davalos L.M."/>
            <person name="Corthals A.P."/>
            <person name="Power M.L."/>
            <person name="Jones G."/>
            <person name="Ransome R.D."/>
            <person name="Dechmann D.K.N."/>
            <person name="Locatelli A.G."/>
            <person name="Puechmaille S.J."/>
            <person name="Fedrigo O."/>
            <person name="Jarvis E.D."/>
            <person name="Hiller M."/>
            <person name="Vernes S.C."/>
            <person name="Myers E.W."/>
            <person name="Teeling E.C."/>
        </authorList>
    </citation>
    <scope>NUCLEOTIDE SEQUENCE [LARGE SCALE GENOMIC DNA]</scope>
    <source>
        <strain evidence="1">MRouAeg1</strain>
        <tissue evidence="1">Muscle</tissue>
    </source>
</reference>
<gene>
    <name evidence="1" type="ORF">HJG63_010373</name>
</gene>
<accession>A0A7J8JIK5</accession>
<name>A0A7J8JIK5_ROUAE</name>
<evidence type="ECO:0000313" key="1">
    <source>
        <dbReference type="EMBL" id="KAF6496145.1"/>
    </source>
</evidence>
<dbReference type="AlphaFoldDB" id="A0A7J8JIK5"/>
<dbReference type="Proteomes" id="UP000593571">
    <property type="component" value="Unassembled WGS sequence"/>
</dbReference>
<dbReference type="EMBL" id="JACASE010000002">
    <property type="protein sequence ID" value="KAF6496145.1"/>
    <property type="molecule type" value="Genomic_DNA"/>
</dbReference>
<organism evidence="1 2">
    <name type="scientific">Rousettus aegyptiacus</name>
    <name type="common">Egyptian fruit bat</name>
    <name type="synonym">Pteropus aegyptiacus</name>
    <dbReference type="NCBI Taxonomy" id="9407"/>
    <lineage>
        <taxon>Eukaryota</taxon>
        <taxon>Metazoa</taxon>
        <taxon>Chordata</taxon>
        <taxon>Craniata</taxon>
        <taxon>Vertebrata</taxon>
        <taxon>Euteleostomi</taxon>
        <taxon>Mammalia</taxon>
        <taxon>Eutheria</taxon>
        <taxon>Laurasiatheria</taxon>
        <taxon>Chiroptera</taxon>
        <taxon>Yinpterochiroptera</taxon>
        <taxon>Pteropodoidea</taxon>
        <taxon>Pteropodidae</taxon>
        <taxon>Rousettinae</taxon>
        <taxon>Rousettus</taxon>
    </lineage>
</organism>
<sequence length="70" mass="7678">MVIHRGDMLSEEPPGIRICMRQPGHQRNAPAPVEDQLSWAGPSSFSCVHYGKPHGLSEPWSPYSLPSPAV</sequence>
<keyword evidence="2" id="KW-1185">Reference proteome</keyword>